<feature type="compositionally biased region" description="Basic residues" evidence="1">
    <location>
        <begin position="154"/>
        <end position="163"/>
    </location>
</feature>
<evidence type="ECO:0000313" key="3">
    <source>
        <dbReference type="EMBL" id="ORY75357.1"/>
    </source>
</evidence>
<proteinExistence type="predicted"/>
<feature type="transmembrane region" description="Helical" evidence="2">
    <location>
        <begin position="46"/>
        <end position="67"/>
    </location>
</feature>
<feature type="region of interest" description="Disordered" evidence="1">
    <location>
        <begin position="139"/>
        <end position="186"/>
    </location>
</feature>
<gene>
    <name evidence="3" type="ORF">BCR35DRAFT_325845</name>
</gene>
<protein>
    <submittedName>
        <fullName evidence="3">Uncharacterized protein</fullName>
    </submittedName>
</protein>
<feature type="compositionally biased region" description="Basic and acidic residues" evidence="1">
    <location>
        <begin position="139"/>
        <end position="153"/>
    </location>
</feature>
<reference evidence="3 4" key="1">
    <citation type="submission" date="2016-07" db="EMBL/GenBank/DDBJ databases">
        <title>Pervasive Adenine N6-methylation of Active Genes in Fungi.</title>
        <authorList>
            <consortium name="DOE Joint Genome Institute"/>
            <person name="Mondo S.J."/>
            <person name="Dannebaum R.O."/>
            <person name="Kuo R.C."/>
            <person name="Labutti K."/>
            <person name="Haridas S."/>
            <person name="Kuo A."/>
            <person name="Salamov A."/>
            <person name="Ahrendt S.R."/>
            <person name="Lipzen A."/>
            <person name="Sullivan W."/>
            <person name="Andreopoulos W.B."/>
            <person name="Clum A."/>
            <person name="Lindquist E."/>
            <person name="Daum C."/>
            <person name="Ramamoorthy G.K."/>
            <person name="Gryganskyi A."/>
            <person name="Culley D."/>
            <person name="Magnuson J.K."/>
            <person name="James T.Y."/>
            <person name="O'Malley M.A."/>
            <person name="Stajich J.E."/>
            <person name="Spatafora J.W."/>
            <person name="Visel A."/>
            <person name="Grigoriev I.V."/>
        </authorList>
    </citation>
    <scope>NUCLEOTIDE SEQUENCE [LARGE SCALE GENOMIC DNA]</scope>
    <source>
        <strain evidence="3 4">62-1032</strain>
    </source>
</reference>
<dbReference type="AlphaFoldDB" id="A0A1Y2EV20"/>
<keyword evidence="4" id="KW-1185">Reference proteome</keyword>
<evidence type="ECO:0000313" key="4">
    <source>
        <dbReference type="Proteomes" id="UP000193467"/>
    </source>
</evidence>
<evidence type="ECO:0000256" key="1">
    <source>
        <dbReference type="SAM" id="MobiDB-lite"/>
    </source>
</evidence>
<name>A0A1Y2EV20_9BASI</name>
<comment type="caution">
    <text evidence="3">The sequence shown here is derived from an EMBL/GenBank/DDBJ whole genome shotgun (WGS) entry which is preliminary data.</text>
</comment>
<dbReference type="InParanoid" id="A0A1Y2EV20"/>
<organism evidence="3 4">
    <name type="scientific">Leucosporidium creatinivorum</name>
    <dbReference type="NCBI Taxonomy" id="106004"/>
    <lineage>
        <taxon>Eukaryota</taxon>
        <taxon>Fungi</taxon>
        <taxon>Dikarya</taxon>
        <taxon>Basidiomycota</taxon>
        <taxon>Pucciniomycotina</taxon>
        <taxon>Microbotryomycetes</taxon>
        <taxon>Leucosporidiales</taxon>
        <taxon>Leucosporidium</taxon>
    </lineage>
</organism>
<sequence length="229" mass="25564">MRRYSSARLVMGFIRLAKARHRSPLPPASPPAERFQSFDSEPTQSIGLVVTSIVATASVAASFTFFAQKLSYGYQRIADKIDETAQEHQTLLVIFNNPMSAALGSQRTANNYQEAAQLLRGGLCESTIKELATAIVRAQEEGREGDGEEEGQRSRRLRVRRTRGPPFWSGSSPPPPVYATPPQRYSPNRVKTYPNCNLMLLFLRKWLLRPRSLAPLLPRFQDTTGATAK</sequence>
<accession>A0A1Y2EV20</accession>
<dbReference type="EMBL" id="MCGR01000038">
    <property type="protein sequence ID" value="ORY75357.1"/>
    <property type="molecule type" value="Genomic_DNA"/>
</dbReference>
<evidence type="ECO:0000256" key="2">
    <source>
        <dbReference type="SAM" id="Phobius"/>
    </source>
</evidence>
<keyword evidence="2" id="KW-1133">Transmembrane helix</keyword>
<keyword evidence="2" id="KW-0812">Transmembrane</keyword>
<keyword evidence="2" id="KW-0472">Membrane</keyword>
<dbReference type="Proteomes" id="UP000193467">
    <property type="component" value="Unassembled WGS sequence"/>
</dbReference>